<dbReference type="PROSITE" id="PS50887">
    <property type="entry name" value="GGDEF"/>
    <property type="match status" value="1"/>
</dbReference>
<evidence type="ECO:0000313" key="6">
    <source>
        <dbReference type="EMBL" id="TDR85142.1"/>
    </source>
</evidence>
<dbReference type="Pfam" id="PF21118">
    <property type="entry name" value="DosC_2nd"/>
    <property type="match status" value="1"/>
</dbReference>
<dbReference type="Pfam" id="PF00990">
    <property type="entry name" value="GGDEF"/>
    <property type="match status" value="1"/>
</dbReference>
<dbReference type="SUPFAM" id="SSF46458">
    <property type="entry name" value="Globin-like"/>
    <property type="match status" value="1"/>
</dbReference>
<dbReference type="GO" id="GO:0052621">
    <property type="term" value="F:diguanylate cyclase activity"/>
    <property type="evidence" value="ECO:0007669"/>
    <property type="project" value="UniProtKB-EC"/>
</dbReference>
<dbReference type="Proteomes" id="UP000295122">
    <property type="component" value="Unassembled WGS sequence"/>
</dbReference>
<organism evidence="6 7">
    <name type="scientific">Enterovirga rhinocerotis</name>
    <dbReference type="NCBI Taxonomy" id="1339210"/>
    <lineage>
        <taxon>Bacteria</taxon>
        <taxon>Pseudomonadati</taxon>
        <taxon>Pseudomonadota</taxon>
        <taxon>Alphaproteobacteria</taxon>
        <taxon>Hyphomicrobiales</taxon>
        <taxon>Methylobacteriaceae</taxon>
        <taxon>Enterovirga</taxon>
    </lineage>
</organism>
<dbReference type="InterPro" id="IPR012292">
    <property type="entry name" value="Globin/Proto"/>
</dbReference>
<reference evidence="6 7" key="1">
    <citation type="submission" date="2019-03" db="EMBL/GenBank/DDBJ databases">
        <title>Genomic Encyclopedia of Type Strains, Phase IV (KMG-IV): sequencing the most valuable type-strain genomes for metagenomic binning, comparative biology and taxonomic classification.</title>
        <authorList>
            <person name="Goeker M."/>
        </authorList>
    </citation>
    <scope>NUCLEOTIDE SEQUENCE [LARGE SCALE GENOMIC DNA]</scope>
    <source>
        <strain evidence="6 7">DSM 25903</strain>
    </source>
</reference>
<dbReference type="EMBL" id="SNZR01000018">
    <property type="protein sequence ID" value="TDR85142.1"/>
    <property type="molecule type" value="Genomic_DNA"/>
</dbReference>
<dbReference type="PANTHER" id="PTHR45138">
    <property type="entry name" value="REGULATORY COMPONENTS OF SENSORY TRANSDUCTION SYSTEM"/>
    <property type="match status" value="1"/>
</dbReference>
<evidence type="ECO:0000256" key="1">
    <source>
        <dbReference type="ARBA" id="ARBA00012528"/>
    </source>
</evidence>
<dbReference type="Gene3D" id="3.30.70.270">
    <property type="match status" value="1"/>
</dbReference>
<dbReference type="InterPro" id="IPR000160">
    <property type="entry name" value="GGDEF_dom"/>
</dbReference>
<dbReference type="InterPro" id="IPR043128">
    <property type="entry name" value="Rev_trsase/Diguanyl_cyclase"/>
</dbReference>
<dbReference type="RefSeq" id="WP_133774717.1">
    <property type="nucleotide sequence ID" value="NZ_SNZR01000018.1"/>
</dbReference>
<dbReference type="GO" id="GO:1902201">
    <property type="term" value="P:negative regulation of bacterial-type flagellum-dependent cell motility"/>
    <property type="evidence" value="ECO:0007669"/>
    <property type="project" value="TreeGrafter"/>
</dbReference>
<dbReference type="FunFam" id="3.30.70.270:FF:000001">
    <property type="entry name" value="Diguanylate cyclase domain protein"/>
    <property type="match status" value="1"/>
</dbReference>
<dbReference type="InterPro" id="IPR029787">
    <property type="entry name" value="Nucleotide_cyclase"/>
</dbReference>
<dbReference type="GO" id="GO:0043709">
    <property type="term" value="P:cell adhesion involved in single-species biofilm formation"/>
    <property type="evidence" value="ECO:0007669"/>
    <property type="project" value="TreeGrafter"/>
</dbReference>
<dbReference type="GO" id="GO:0020037">
    <property type="term" value="F:heme binding"/>
    <property type="evidence" value="ECO:0007669"/>
    <property type="project" value="InterPro"/>
</dbReference>
<evidence type="ECO:0000256" key="3">
    <source>
        <dbReference type="ARBA" id="ARBA00029839"/>
    </source>
</evidence>
<comment type="catalytic activity">
    <reaction evidence="4">
        <text>2 GTP = 3',3'-c-di-GMP + 2 diphosphate</text>
        <dbReference type="Rhea" id="RHEA:24898"/>
        <dbReference type="ChEBI" id="CHEBI:33019"/>
        <dbReference type="ChEBI" id="CHEBI:37565"/>
        <dbReference type="ChEBI" id="CHEBI:58805"/>
        <dbReference type="EC" id="2.7.7.65"/>
    </reaction>
</comment>
<dbReference type="EC" id="2.7.7.65" evidence="1"/>
<evidence type="ECO:0000313" key="7">
    <source>
        <dbReference type="Proteomes" id="UP000295122"/>
    </source>
</evidence>
<dbReference type="NCBIfam" id="TIGR00254">
    <property type="entry name" value="GGDEF"/>
    <property type="match status" value="1"/>
</dbReference>
<protein>
    <recommendedName>
        <fullName evidence="2">Diguanylate cyclase DosC</fullName>
        <ecNumber evidence="1">2.7.7.65</ecNumber>
    </recommendedName>
    <alternativeName>
        <fullName evidence="3">Direct oxygen-sensing cyclase</fullName>
    </alternativeName>
</protein>
<comment type="caution">
    <text evidence="6">The sequence shown here is derived from an EMBL/GenBank/DDBJ whole genome shotgun (WGS) entry which is preliminary data.</text>
</comment>
<dbReference type="GO" id="GO:0019825">
    <property type="term" value="F:oxygen binding"/>
    <property type="evidence" value="ECO:0007669"/>
    <property type="project" value="InterPro"/>
</dbReference>
<name>A0A4R7BKN9_9HYPH</name>
<dbReference type="GO" id="GO:0005886">
    <property type="term" value="C:plasma membrane"/>
    <property type="evidence" value="ECO:0007669"/>
    <property type="project" value="TreeGrafter"/>
</dbReference>
<proteinExistence type="predicted"/>
<dbReference type="SUPFAM" id="SSF55073">
    <property type="entry name" value="Nucleotide cyclase"/>
    <property type="match status" value="1"/>
</dbReference>
<accession>A0A4R7BKN9</accession>
<dbReference type="InterPro" id="IPR044398">
    <property type="entry name" value="Globin-sensor_dom"/>
</dbReference>
<keyword evidence="7" id="KW-1185">Reference proteome</keyword>
<evidence type="ECO:0000256" key="4">
    <source>
        <dbReference type="ARBA" id="ARBA00034247"/>
    </source>
</evidence>
<dbReference type="Pfam" id="PF11563">
    <property type="entry name" value="Protoglobin"/>
    <property type="match status" value="1"/>
</dbReference>
<dbReference type="SMART" id="SM00267">
    <property type="entry name" value="GGDEF"/>
    <property type="match status" value="1"/>
</dbReference>
<evidence type="ECO:0000259" key="5">
    <source>
        <dbReference type="PROSITE" id="PS50887"/>
    </source>
</evidence>
<evidence type="ECO:0000256" key="2">
    <source>
        <dbReference type="ARBA" id="ARBA00015125"/>
    </source>
</evidence>
<dbReference type="InterPro" id="IPR050469">
    <property type="entry name" value="Diguanylate_Cyclase"/>
</dbReference>
<dbReference type="CDD" id="cd01949">
    <property type="entry name" value="GGDEF"/>
    <property type="match status" value="1"/>
</dbReference>
<dbReference type="Gene3D" id="1.10.490.10">
    <property type="entry name" value="Globins"/>
    <property type="match status" value="1"/>
</dbReference>
<dbReference type="InterPro" id="IPR009050">
    <property type="entry name" value="Globin-like_sf"/>
</dbReference>
<dbReference type="PANTHER" id="PTHR45138:SF9">
    <property type="entry name" value="DIGUANYLATE CYCLASE DGCM-RELATED"/>
    <property type="match status" value="1"/>
</dbReference>
<gene>
    <name evidence="6" type="ORF">EV668_4686</name>
</gene>
<feature type="domain" description="GGDEF" evidence="5">
    <location>
        <begin position="316"/>
        <end position="448"/>
    </location>
</feature>
<dbReference type="AlphaFoldDB" id="A0A4R7BKN9"/>
<dbReference type="OrthoDB" id="9812260at2"/>
<sequence>MGVNRSFSRFEPVETRHHCRDLIVKIVDDNVDQFVGLFYNTFLSHQEASGFLTHSAVQKRLSHSLRRWLLDLVRTDPSGDLDAFDARQVQIGQIHARIKLPSHLVLEGATLLKSAIGRKVGELGLSGAITAETLILLDELVDYAMRLVTEAYVSDTKRGAEADEALRLFSLGQDINLERETQRAALMEWSHEVLFGLLSKAPSDNPPSLSGSAFGLWVRHRAPILFQNASSLSDLAEVLRQVDEVVLPGLPGRSNQLDAVAELQRRVEEIKYLIGTLFQDAAAVEAARDPLTRALNRRFLPSVLSREMAIAKAEGLPLSVAMLDVDHFKRINDEYGHQIGDVVLGHVADLVMNNVRSSDFVFRYGGEEFLLVLGERSAAQAAAICDRLRRQFLDHTIPLNIGRTLSVTVSIGVAAYAGHPDFEYLIKAADDALYRAKKEGRDRVVLAA</sequence>
<dbReference type="InterPro" id="IPR048442">
    <property type="entry name" value="DosC_2nd"/>
</dbReference>